<organism evidence="2 3">
    <name type="scientific">Amaricoccus solimangrovi</name>
    <dbReference type="NCBI Taxonomy" id="2589815"/>
    <lineage>
        <taxon>Bacteria</taxon>
        <taxon>Pseudomonadati</taxon>
        <taxon>Pseudomonadota</taxon>
        <taxon>Alphaproteobacteria</taxon>
        <taxon>Rhodobacterales</taxon>
        <taxon>Paracoccaceae</taxon>
        <taxon>Amaricoccus</taxon>
    </lineage>
</organism>
<evidence type="ECO:0000256" key="1">
    <source>
        <dbReference type="SAM" id="SignalP"/>
    </source>
</evidence>
<keyword evidence="1" id="KW-0732">Signal</keyword>
<accession>A0A501WGY1</accession>
<evidence type="ECO:0000313" key="3">
    <source>
        <dbReference type="Proteomes" id="UP000319255"/>
    </source>
</evidence>
<dbReference type="RefSeq" id="WP_140455950.1">
    <property type="nucleotide sequence ID" value="NZ_VFRP01000032.1"/>
</dbReference>
<protein>
    <submittedName>
        <fullName evidence="2">Uncharacterized protein</fullName>
    </submittedName>
</protein>
<name>A0A501WGY1_9RHOB</name>
<reference evidence="2 3" key="1">
    <citation type="submission" date="2019-06" db="EMBL/GenBank/DDBJ databases">
        <title>A novel bacterium of genus Amaricoccus, isolated from marine sediment.</title>
        <authorList>
            <person name="Huang H."/>
            <person name="Mo K."/>
            <person name="Hu Y."/>
        </authorList>
    </citation>
    <scope>NUCLEOTIDE SEQUENCE [LARGE SCALE GENOMIC DNA]</scope>
    <source>
        <strain evidence="2 3">HB172011</strain>
    </source>
</reference>
<comment type="caution">
    <text evidence="2">The sequence shown here is derived from an EMBL/GenBank/DDBJ whole genome shotgun (WGS) entry which is preliminary data.</text>
</comment>
<dbReference type="OrthoDB" id="7849697at2"/>
<proteinExistence type="predicted"/>
<sequence>MKTMTATTGIALTLIGAAPAFAVGGSFHCDRPPMMEVMEQVDGSSALQSIVNQYLVRWEARNATEQCQAYADGRPYDIGCMNGRRDWPAILASVPEDYFGRSNESLAATVREEKRKGNGLREALAYCRSVGAIK</sequence>
<dbReference type="Proteomes" id="UP000319255">
    <property type="component" value="Unassembled WGS sequence"/>
</dbReference>
<evidence type="ECO:0000313" key="2">
    <source>
        <dbReference type="EMBL" id="TPE47314.1"/>
    </source>
</evidence>
<feature type="signal peptide" evidence="1">
    <location>
        <begin position="1"/>
        <end position="22"/>
    </location>
</feature>
<feature type="chain" id="PRO_5021388388" evidence="1">
    <location>
        <begin position="23"/>
        <end position="134"/>
    </location>
</feature>
<keyword evidence="3" id="KW-1185">Reference proteome</keyword>
<dbReference type="EMBL" id="VFRP01000032">
    <property type="protein sequence ID" value="TPE47314.1"/>
    <property type="molecule type" value="Genomic_DNA"/>
</dbReference>
<dbReference type="AlphaFoldDB" id="A0A501WGY1"/>
<gene>
    <name evidence="2" type="ORF">FJM51_20250</name>
</gene>